<evidence type="ECO:0000256" key="2">
    <source>
        <dbReference type="SAM" id="SignalP"/>
    </source>
</evidence>
<keyword evidence="2" id="KW-0732">Signal</keyword>
<evidence type="ECO:0000256" key="1">
    <source>
        <dbReference type="SAM" id="MobiDB-lite"/>
    </source>
</evidence>
<feature type="chain" id="PRO_5041280491" description="Lipoprotein" evidence="2">
    <location>
        <begin position="34"/>
        <end position="72"/>
    </location>
</feature>
<dbReference type="Proteomes" id="UP001162793">
    <property type="component" value="Unassembled WGS sequence"/>
</dbReference>
<evidence type="ECO:0000313" key="4">
    <source>
        <dbReference type="Proteomes" id="UP001162793"/>
    </source>
</evidence>
<accession>A0AA41WN87</accession>
<sequence>MSANRNASASRRVPAFVAGAAALFALVLNGCDASDPHVPAVVRAPASAPPASPPHAVASQNGLAPPVIHTVD</sequence>
<organism evidence="3 4">
    <name type="scientific">Ralstonia chuxiongensis</name>
    <dbReference type="NCBI Taxonomy" id="2957504"/>
    <lineage>
        <taxon>Bacteria</taxon>
        <taxon>Pseudomonadati</taxon>
        <taxon>Pseudomonadota</taxon>
        <taxon>Betaproteobacteria</taxon>
        <taxon>Burkholderiales</taxon>
        <taxon>Burkholderiaceae</taxon>
        <taxon>Ralstonia</taxon>
    </lineage>
</organism>
<gene>
    <name evidence="3" type="ORF">NKG59_07325</name>
</gene>
<dbReference type="RefSeq" id="WP_253536137.1">
    <property type="nucleotide sequence ID" value="NZ_JAMYWC010000002.1"/>
</dbReference>
<evidence type="ECO:0008006" key="5">
    <source>
        <dbReference type="Google" id="ProtNLM"/>
    </source>
</evidence>
<keyword evidence="4" id="KW-1185">Reference proteome</keyword>
<dbReference type="AlphaFoldDB" id="A0AA41WN87"/>
<name>A0AA41WN87_9RALS</name>
<dbReference type="EMBL" id="JAMYWC010000002">
    <property type="protein sequence ID" value="MCP1172165.1"/>
    <property type="molecule type" value="Genomic_DNA"/>
</dbReference>
<proteinExistence type="predicted"/>
<reference evidence="4" key="1">
    <citation type="journal article" date="2023" name="Front. Microbiol.">
        <title>Ralstonia chuxiongensis sp. nov., Ralstonia mojiangensis sp. nov., and Ralstonia soli sp. nov., isolated from tobacco fields, are three novel species in the family Burkholderiaceae.</title>
        <authorList>
            <person name="Lu C.H."/>
            <person name="Zhang Y.Y."/>
            <person name="Jiang N."/>
            <person name="Chen W."/>
            <person name="Shao X."/>
            <person name="Zhao Z.M."/>
            <person name="Lu W.L."/>
            <person name="Hu X."/>
            <person name="Xi Y.X."/>
            <person name="Zou S.Y."/>
            <person name="Wei Q.J."/>
            <person name="Lin Z.L."/>
            <person name="Gong L."/>
            <person name="Gai X.T."/>
            <person name="Zhang L.Q."/>
            <person name="Li J.Y."/>
            <person name="Jin Y."/>
            <person name="Xia Z.Y."/>
        </authorList>
    </citation>
    <scope>NUCLEOTIDE SEQUENCE [LARGE SCALE GENOMIC DNA]</scope>
    <source>
        <strain evidence="4">21YRMH01-3</strain>
    </source>
</reference>
<feature type="signal peptide" evidence="2">
    <location>
        <begin position="1"/>
        <end position="33"/>
    </location>
</feature>
<comment type="caution">
    <text evidence="3">The sequence shown here is derived from an EMBL/GenBank/DDBJ whole genome shotgun (WGS) entry which is preliminary data.</text>
</comment>
<protein>
    <recommendedName>
        <fullName evidence="5">Lipoprotein</fullName>
    </recommendedName>
</protein>
<evidence type="ECO:0000313" key="3">
    <source>
        <dbReference type="EMBL" id="MCP1172165.1"/>
    </source>
</evidence>
<feature type="region of interest" description="Disordered" evidence="1">
    <location>
        <begin position="44"/>
        <end position="72"/>
    </location>
</feature>